<proteinExistence type="predicted"/>
<sequence length="138" mass="16494">MPDYFVPIDTSFISGYFNKMVNRGILNFFVLSYVDNHRDEFLRDYTSFKKFNDEFKVSDDIMNELVAYATEEDLELNETDYEKSREHIMMIVKAYMARDLWNTNEFYEVVNRENQSVKKALEVLEAQGIYQALLQQIH</sequence>
<accession>A0A0F8ZII6</accession>
<comment type="caution">
    <text evidence="1">The sequence shown here is derived from an EMBL/GenBank/DDBJ whole genome shotgun (WGS) entry which is preliminary data.</text>
</comment>
<dbReference type="EMBL" id="LAZR01063301">
    <property type="protein sequence ID" value="KKK59766.1"/>
    <property type="molecule type" value="Genomic_DNA"/>
</dbReference>
<organism evidence="1">
    <name type="scientific">marine sediment metagenome</name>
    <dbReference type="NCBI Taxonomy" id="412755"/>
    <lineage>
        <taxon>unclassified sequences</taxon>
        <taxon>metagenomes</taxon>
        <taxon>ecological metagenomes</taxon>
    </lineage>
</organism>
<name>A0A0F8ZII6_9ZZZZ</name>
<dbReference type="AlphaFoldDB" id="A0A0F8ZII6"/>
<evidence type="ECO:0000313" key="1">
    <source>
        <dbReference type="EMBL" id="KKK59766.1"/>
    </source>
</evidence>
<gene>
    <name evidence="1" type="ORF">LCGC14_3031120</name>
</gene>
<protein>
    <submittedName>
        <fullName evidence="1">Uncharacterized protein</fullName>
    </submittedName>
</protein>
<reference evidence="1" key="1">
    <citation type="journal article" date="2015" name="Nature">
        <title>Complex archaea that bridge the gap between prokaryotes and eukaryotes.</title>
        <authorList>
            <person name="Spang A."/>
            <person name="Saw J.H."/>
            <person name="Jorgensen S.L."/>
            <person name="Zaremba-Niedzwiedzka K."/>
            <person name="Martijn J."/>
            <person name="Lind A.E."/>
            <person name="van Eijk R."/>
            <person name="Schleper C."/>
            <person name="Guy L."/>
            <person name="Ettema T.J."/>
        </authorList>
    </citation>
    <scope>NUCLEOTIDE SEQUENCE</scope>
</reference>